<keyword evidence="2" id="KW-1185">Reference proteome</keyword>
<evidence type="ECO:0008006" key="3">
    <source>
        <dbReference type="Google" id="ProtNLM"/>
    </source>
</evidence>
<gene>
    <name evidence="1" type="ORF">DFP90_11544</name>
</gene>
<proteinExistence type="predicted"/>
<accession>A0A3D9H540</accession>
<dbReference type="OrthoDB" id="9781544at2"/>
<sequence>MAVSDFQITLPFGSVEEEVDRKLGSMLVPPKPIRDELEVFGAKKLDDQSRKKLSDTLAFVYRLEPENEHHPSMIAYLSHPLRVACCVAQMMSKPCAETIEIALMHNLFEITSLTKIDLRDAGYSKRIQTAIGLLTIDRRYEEDPEYLAGFYSAIEGWGPALSLVRCCDKLDNLFGAQIIEDPSVKSSYVALAKQFVAPMAYRLSKPFGDYFTAVAEFQETAGYRPDCKDQLDRFIAQHMA</sequence>
<organism evidence="1 2">
    <name type="scientific">Aestuariispira insulae</name>
    <dbReference type="NCBI Taxonomy" id="1461337"/>
    <lineage>
        <taxon>Bacteria</taxon>
        <taxon>Pseudomonadati</taxon>
        <taxon>Pseudomonadota</taxon>
        <taxon>Alphaproteobacteria</taxon>
        <taxon>Rhodospirillales</taxon>
        <taxon>Kiloniellaceae</taxon>
        <taxon>Aestuariispira</taxon>
    </lineage>
</organism>
<dbReference type="EMBL" id="QRDW01000015">
    <property type="protein sequence ID" value="RED44291.1"/>
    <property type="molecule type" value="Genomic_DNA"/>
</dbReference>
<evidence type="ECO:0000313" key="2">
    <source>
        <dbReference type="Proteomes" id="UP000256845"/>
    </source>
</evidence>
<dbReference type="SUPFAM" id="SSF109604">
    <property type="entry name" value="HD-domain/PDEase-like"/>
    <property type="match status" value="1"/>
</dbReference>
<reference evidence="1 2" key="1">
    <citation type="submission" date="2018-07" db="EMBL/GenBank/DDBJ databases">
        <title>Genomic Encyclopedia of Type Strains, Phase III (KMG-III): the genomes of soil and plant-associated and newly described type strains.</title>
        <authorList>
            <person name="Whitman W."/>
        </authorList>
    </citation>
    <scope>NUCLEOTIDE SEQUENCE [LARGE SCALE GENOMIC DNA]</scope>
    <source>
        <strain evidence="1 2">CECT 8488</strain>
    </source>
</reference>
<comment type="caution">
    <text evidence="1">The sequence shown here is derived from an EMBL/GenBank/DDBJ whole genome shotgun (WGS) entry which is preliminary data.</text>
</comment>
<protein>
    <recommendedName>
        <fullName evidence="3">HD domain-containing protein</fullName>
    </recommendedName>
</protein>
<dbReference type="RefSeq" id="WP_115939134.1">
    <property type="nucleotide sequence ID" value="NZ_QRDW01000015.1"/>
</dbReference>
<dbReference type="Gene3D" id="1.10.3210.10">
    <property type="entry name" value="Hypothetical protein af1432"/>
    <property type="match status" value="1"/>
</dbReference>
<dbReference type="AlphaFoldDB" id="A0A3D9H540"/>
<evidence type="ECO:0000313" key="1">
    <source>
        <dbReference type="EMBL" id="RED44291.1"/>
    </source>
</evidence>
<name>A0A3D9H540_9PROT</name>
<dbReference type="Proteomes" id="UP000256845">
    <property type="component" value="Unassembled WGS sequence"/>
</dbReference>